<dbReference type="Proteomes" id="UP000078542">
    <property type="component" value="Unassembled WGS sequence"/>
</dbReference>
<proteinExistence type="predicted"/>
<protein>
    <submittedName>
        <fullName evidence="1">Uncharacterized protein</fullName>
    </submittedName>
</protein>
<sequence length="234" mass="26162">MGSCEYLSVGDRRIVSQHRCMRKSGSCDRIQNGCGHILYNLNRTKRNAFDVEDGEETRRSYSNYSSCKEFPAPSHPNVHSSRRRMCVDFIFFCKSTYVPKRNYRCRLIPSVPLPASKGACPYYIGKLRSLVDIGDTSTSRKRFSCTGREQNPLVIGITSSPTLCTSDPVCVNGTRRTEKGYKVLGGSQYRTEATMQRGSLKWFLGDPVLTPIYCSSSTDSPSRPVVLAAVNLVN</sequence>
<name>A0A195CRM7_9HYME</name>
<dbReference type="EMBL" id="KQ977349">
    <property type="protein sequence ID" value="KYN03361.1"/>
    <property type="molecule type" value="Genomic_DNA"/>
</dbReference>
<evidence type="ECO:0000313" key="2">
    <source>
        <dbReference type="Proteomes" id="UP000078542"/>
    </source>
</evidence>
<accession>A0A195CRM7</accession>
<gene>
    <name evidence="1" type="ORF">ALC62_05753</name>
</gene>
<organism evidence="1 2">
    <name type="scientific">Cyphomyrmex costatus</name>
    <dbReference type="NCBI Taxonomy" id="456900"/>
    <lineage>
        <taxon>Eukaryota</taxon>
        <taxon>Metazoa</taxon>
        <taxon>Ecdysozoa</taxon>
        <taxon>Arthropoda</taxon>
        <taxon>Hexapoda</taxon>
        <taxon>Insecta</taxon>
        <taxon>Pterygota</taxon>
        <taxon>Neoptera</taxon>
        <taxon>Endopterygota</taxon>
        <taxon>Hymenoptera</taxon>
        <taxon>Apocrita</taxon>
        <taxon>Aculeata</taxon>
        <taxon>Formicoidea</taxon>
        <taxon>Formicidae</taxon>
        <taxon>Myrmicinae</taxon>
        <taxon>Cyphomyrmex</taxon>
    </lineage>
</organism>
<dbReference type="AlphaFoldDB" id="A0A195CRM7"/>
<keyword evidence="2" id="KW-1185">Reference proteome</keyword>
<reference evidence="1 2" key="1">
    <citation type="submission" date="2016-03" db="EMBL/GenBank/DDBJ databases">
        <title>Cyphomyrmex costatus WGS genome.</title>
        <authorList>
            <person name="Nygaard S."/>
            <person name="Hu H."/>
            <person name="Boomsma J."/>
            <person name="Zhang G."/>
        </authorList>
    </citation>
    <scope>NUCLEOTIDE SEQUENCE [LARGE SCALE GENOMIC DNA]</scope>
    <source>
        <strain evidence="1">MS0001</strain>
        <tissue evidence="1">Whole body</tissue>
    </source>
</reference>
<evidence type="ECO:0000313" key="1">
    <source>
        <dbReference type="EMBL" id="KYN03361.1"/>
    </source>
</evidence>